<organism evidence="2 3">
    <name type="scientific">Haemaphysalis longicornis</name>
    <name type="common">Bush tick</name>
    <dbReference type="NCBI Taxonomy" id="44386"/>
    <lineage>
        <taxon>Eukaryota</taxon>
        <taxon>Metazoa</taxon>
        <taxon>Ecdysozoa</taxon>
        <taxon>Arthropoda</taxon>
        <taxon>Chelicerata</taxon>
        <taxon>Arachnida</taxon>
        <taxon>Acari</taxon>
        <taxon>Parasitiformes</taxon>
        <taxon>Ixodida</taxon>
        <taxon>Ixodoidea</taxon>
        <taxon>Ixodidae</taxon>
        <taxon>Haemaphysalinae</taxon>
        <taxon>Haemaphysalis</taxon>
    </lineage>
</organism>
<gene>
    <name evidence="2" type="ORF">HPB48_013961</name>
</gene>
<proteinExistence type="predicted"/>
<dbReference type="Proteomes" id="UP000821853">
    <property type="component" value="Unassembled WGS sequence"/>
</dbReference>
<reference evidence="2 3" key="1">
    <citation type="journal article" date="2020" name="Cell">
        <title>Large-Scale Comparative Analyses of Tick Genomes Elucidate Their Genetic Diversity and Vector Capacities.</title>
        <authorList>
            <consortium name="Tick Genome and Microbiome Consortium (TIGMIC)"/>
            <person name="Jia N."/>
            <person name="Wang J."/>
            <person name="Shi W."/>
            <person name="Du L."/>
            <person name="Sun Y."/>
            <person name="Zhan W."/>
            <person name="Jiang J.F."/>
            <person name="Wang Q."/>
            <person name="Zhang B."/>
            <person name="Ji P."/>
            <person name="Bell-Sakyi L."/>
            <person name="Cui X.M."/>
            <person name="Yuan T.T."/>
            <person name="Jiang B.G."/>
            <person name="Yang W.F."/>
            <person name="Lam T.T."/>
            <person name="Chang Q.C."/>
            <person name="Ding S.J."/>
            <person name="Wang X.J."/>
            <person name="Zhu J.G."/>
            <person name="Ruan X.D."/>
            <person name="Zhao L."/>
            <person name="Wei J.T."/>
            <person name="Ye R.Z."/>
            <person name="Que T.C."/>
            <person name="Du C.H."/>
            <person name="Zhou Y.H."/>
            <person name="Cheng J.X."/>
            <person name="Dai P.F."/>
            <person name="Guo W.B."/>
            <person name="Han X.H."/>
            <person name="Huang E.J."/>
            <person name="Li L.F."/>
            <person name="Wei W."/>
            <person name="Gao Y.C."/>
            <person name="Liu J.Z."/>
            <person name="Shao H.Z."/>
            <person name="Wang X."/>
            <person name="Wang C.C."/>
            <person name="Yang T.C."/>
            <person name="Huo Q.B."/>
            <person name="Li W."/>
            <person name="Chen H.Y."/>
            <person name="Chen S.E."/>
            <person name="Zhou L.G."/>
            <person name="Ni X.B."/>
            <person name="Tian J.H."/>
            <person name="Sheng Y."/>
            <person name="Liu T."/>
            <person name="Pan Y.S."/>
            <person name="Xia L.Y."/>
            <person name="Li J."/>
            <person name="Zhao F."/>
            <person name="Cao W.C."/>
        </authorList>
    </citation>
    <scope>NUCLEOTIDE SEQUENCE [LARGE SCALE GENOMIC DNA]</scope>
    <source>
        <strain evidence="2">HaeL-2018</strain>
    </source>
</reference>
<protein>
    <submittedName>
        <fullName evidence="2">Uncharacterized protein</fullName>
    </submittedName>
</protein>
<accession>A0A9J6GSH6</accession>
<dbReference type="VEuPathDB" id="VectorBase:HLOH_059878"/>
<keyword evidence="3" id="KW-1185">Reference proteome</keyword>
<feature type="region of interest" description="Disordered" evidence="1">
    <location>
        <begin position="94"/>
        <end position="119"/>
    </location>
</feature>
<evidence type="ECO:0000313" key="3">
    <source>
        <dbReference type="Proteomes" id="UP000821853"/>
    </source>
</evidence>
<name>A0A9J6GSH6_HAELO</name>
<dbReference type="EMBL" id="JABSTR010000008">
    <property type="protein sequence ID" value="KAH9377688.1"/>
    <property type="molecule type" value="Genomic_DNA"/>
</dbReference>
<dbReference type="AlphaFoldDB" id="A0A9J6GSH6"/>
<evidence type="ECO:0000313" key="2">
    <source>
        <dbReference type="EMBL" id="KAH9377688.1"/>
    </source>
</evidence>
<sequence length="138" mass="15275">MKLSEIKKLTIDGNSYEVASYAPSPDNSCKGVIHNIDLDTTPDTVLKRIEDPSYEVLTCRRLGNTETMVITFCGKRVPYYVNSVVPRFAATSTKEGFPSPKCNETGHRGMFPQKPPKTPRCGKCGLSLTTDPHDCHPQ</sequence>
<evidence type="ECO:0000256" key="1">
    <source>
        <dbReference type="SAM" id="MobiDB-lite"/>
    </source>
</evidence>
<comment type="caution">
    <text evidence="2">The sequence shown here is derived from an EMBL/GenBank/DDBJ whole genome shotgun (WGS) entry which is preliminary data.</text>
</comment>